<dbReference type="PANTHER" id="PTHR11108">
    <property type="entry name" value="FERROCHELATASE"/>
    <property type="match status" value="1"/>
</dbReference>
<keyword evidence="7" id="KW-0963">Cytoplasm</keyword>
<dbReference type="RefSeq" id="WP_395808035.1">
    <property type="nucleotide sequence ID" value="NZ_CP043494.1"/>
</dbReference>
<evidence type="ECO:0000256" key="7">
    <source>
        <dbReference type="HAMAP-Rule" id="MF_00323"/>
    </source>
</evidence>
<accession>A0ABY9X2W0</accession>
<evidence type="ECO:0000256" key="1">
    <source>
        <dbReference type="ARBA" id="ARBA00007718"/>
    </source>
</evidence>
<keyword evidence="10" id="KW-1185">Reference proteome</keyword>
<dbReference type="Gene3D" id="3.40.50.1400">
    <property type="match status" value="2"/>
</dbReference>
<dbReference type="Pfam" id="PF00762">
    <property type="entry name" value="Ferrochelatase"/>
    <property type="match status" value="1"/>
</dbReference>
<comment type="catalytic activity">
    <reaction evidence="7">
        <text>heme b + 2 H(+) = protoporphyrin IX + Fe(2+)</text>
        <dbReference type="Rhea" id="RHEA:22584"/>
        <dbReference type="ChEBI" id="CHEBI:15378"/>
        <dbReference type="ChEBI" id="CHEBI:29033"/>
        <dbReference type="ChEBI" id="CHEBI:57306"/>
        <dbReference type="ChEBI" id="CHEBI:60344"/>
        <dbReference type="EC" id="4.98.1.1"/>
    </reaction>
</comment>
<evidence type="ECO:0000256" key="5">
    <source>
        <dbReference type="ARBA" id="ARBA00023244"/>
    </source>
</evidence>
<gene>
    <name evidence="7" type="primary">hemH</name>
    <name evidence="9" type="ORF">F0U60_40775</name>
</gene>
<feature type="binding site" evidence="7">
    <location>
        <position position="297"/>
    </location>
    <ligand>
        <name>Fe(2+)</name>
        <dbReference type="ChEBI" id="CHEBI:29033"/>
    </ligand>
</feature>
<keyword evidence="5 7" id="KW-0627">Porphyrin biosynthesis</keyword>
<evidence type="ECO:0000313" key="9">
    <source>
        <dbReference type="EMBL" id="WNG49751.1"/>
    </source>
</evidence>
<comment type="function">
    <text evidence="7">Catalyzes the ferrous insertion into protoporphyrin IX.</text>
</comment>
<keyword evidence="2 7" id="KW-0408">Iron</keyword>
<comment type="subcellular location">
    <subcellularLocation>
        <location evidence="7">Cytoplasm</location>
    </subcellularLocation>
</comment>
<evidence type="ECO:0000256" key="8">
    <source>
        <dbReference type="RuleBase" id="RU004185"/>
    </source>
</evidence>
<dbReference type="CDD" id="cd00419">
    <property type="entry name" value="Ferrochelatase_C"/>
    <property type="match status" value="1"/>
</dbReference>
<keyword evidence="7" id="KW-0479">Metal-binding</keyword>
<dbReference type="InterPro" id="IPR033659">
    <property type="entry name" value="Ferrochelatase_N"/>
</dbReference>
<feature type="binding site" evidence="7">
    <location>
        <position position="194"/>
    </location>
    <ligand>
        <name>Fe(2+)</name>
        <dbReference type="ChEBI" id="CHEBI:29033"/>
    </ligand>
</feature>
<keyword evidence="4 7" id="KW-0456">Lyase</keyword>
<dbReference type="Proteomes" id="UP001611383">
    <property type="component" value="Chromosome"/>
</dbReference>
<dbReference type="SUPFAM" id="SSF53800">
    <property type="entry name" value="Chelatase"/>
    <property type="match status" value="1"/>
</dbReference>
<evidence type="ECO:0000256" key="6">
    <source>
        <dbReference type="ARBA" id="ARBA00024536"/>
    </source>
</evidence>
<name>A0ABY9X2W0_9BACT</name>
<dbReference type="GO" id="GO:0004325">
    <property type="term" value="F:ferrochelatase activity"/>
    <property type="evidence" value="ECO:0007669"/>
    <property type="project" value="UniProtKB-EC"/>
</dbReference>
<evidence type="ECO:0000256" key="2">
    <source>
        <dbReference type="ARBA" id="ARBA00023004"/>
    </source>
</evidence>
<comment type="similarity">
    <text evidence="1 7 8">Belongs to the ferrochelatase family.</text>
</comment>
<sequence>MTPARKGLLLINLGTPDAPETGAVRRYLREFLSDPRVVDIHPVGRWFLLNFIILPFRSPKSAHAYRTIWTEQGSPLMVHSRALEKAVAERLSGEYEVELAMRYGNPSLPDAVARLRARGVADFTVLPLYPQEAPSSSGSSLARTYEVLSSPWDVPNVRVVPAFHAHPAFLDAFTEVARPVISDARADHVLFSFHGVPERHVRRSDASGSHCLASAGCCDALTDANRHCYRAQCFATARGLAKRLGLTPDGWSVSFQSRLGRTPWVQPYTDVVLPELAARGVKRLAVMCPAFVADCLETVEEVAIRGRDQFLASGGESFTLVPSLNSHPAWVEAVVRLVRESEAAATSVPVAAATPAVPNRAG</sequence>
<reference evidence="9 10" key="1">
    <citation type="submission" date="2019-08" db="EMBL/GenBank/DDBJ databases">
        <title>Archangium and Cystobacter genomes.</title>
        <authorList>
            <person name="Chen I.-C.K."/>
            <person name="Wielgoss S."/>
        </authorList>
    </citation>
    <scope>NUCLEOTIDE SEQUENCE [LARGE SCALE GENOMIC DNA]</scope>
    <source>
        <strain evidence="9 10">Cbm 6</strain>
    </source>
</reference>
<organism evidence="9 10">
    <name type="scientific">Archangium minus</name>
    <dbReference type="NCBI Taxonomy" id="83450"/>
    <lineage>
        <taxon>Bacteria</taxon>
        <taxon>Pseudomonadati</taxon>
        <taxon>Myxococcota</taxon>
        <taxon>Myxococcia</taxon>
        <taxon>Myxococcales</taxon>
        <taxon>Cystobacterineae</taxon>
        <taxon>Archangiaceae</taxon>
        <taxon>Archangium</taxon>
    </lineage>
</organism>
<dbReference type="InterPro" id="IPR001015">
    <property type="entry name" value="Ferrochelatase"/>
</dbReference>
<dbReference type="EMBL" id="CP043494">
    <property type="protein sequence ID" value="WNG49751.1"/>
    <property type="molecule type" value="Genomic_DNA"/>
</dbReference>
<evidence type="ECO:0000313" key="10">
    <source>
        <dbReference type="Proteomes" id="UP001611383"/>
    </source>
</evidence>
<comment type="catalytic activity">
    <reaction evidence="6">
        <text>Fe-coproporphyrin III + 2 H(+) = coproporphyrin III + Fe(2+)</text>
        <dbReference type="Rhea" id="RHEA:49572"/>
        <dbReference type="ChEBI" id="CHEBI:15378"/>
        <dbReference type="ChEBI" id="CHEBI:29033"/>
        <dbReference type="ChEBI" id="CHEBI:68438"/>
        <dbReference type="ChEBI" id="CHEBI:131725"/>
        <dbReference type="EC" id="4.99.1.9"/>
    </reaction>
    <physiologicalReaction direction="right-to-left" evidence="6">
        <dbReference type="Rhea" id="RHEA:49574"/>
    </physiologicalReaction>
</comment>
<proteinExistence type="inferred from homology"/>
<dbReference type="HAMAP" id="MF_00323">
    <property type="entry name" value="Ferrochelatase"/>
    <property type="match status" value="1"/>
</dbReference>
<dbReference type="EC" id="4.98.1.1" evidence="7"/>
<evidence type="ECO:0000256" key="3">
    <source>
        <dbReference type="ARBA" id="ARBA00023133"/>
    </source>
</evidence>
<keyword evidence="3 7" id="KW-0350">Heme biosynthesis</keyword>
<evidence type="ECO:0000256" key="4">
    <source>
        <dbReference type="ARBA" id="ARBA00023239"/>
    </source>
</evidence>
<dbReference type="NCBIfam" id="TIGR00109">
    <property type="entry name" value="hemH"/>
    <property type="match status" value="1"/>
</dbReference>
<dbReference type="CDD" id="cd03411">
    <property type="entry name" value="Ferrochelatase_N"/>
    <property type="match status" value="1"/>
</dbReference>
<dbReference type="PANTHER" id="PTHR11108:SF1">
    <property type="entry name" value="FERROCHELATASE, MITOCHONDRIAL"/>
    <property type="match status" value="1"/>
</dbReference>
<protein>
    <recommendedName>
        <fullName evidence="7">Ferrochelatase</fullName>
        <ecNumber evidence="7">4.98.1.1</ecNumber>
    </recommendedName>
    <alternativeName>
        <fullName evidence="7">Heme synthase</fullName>
    </alternativeName>
    <alternativeName>
        <fullName evidence="7">Protoheme ferro-lyase</fullName>
    </alternativeName>
</protein>
<dbReference type="InterPro" id="IPR033644">
    <property type="entry name" value="Ferrochelatase_C"/>
</dbReference>
<comment type="pathway">
    <text evidence="7">Porphyrin-containing compound metabolism; protoheme biosynthesis; protoheme from protoporphyrin-IX: step 1/1.</text>
</comment>